<keyword evidence="7" id="KW-1185">Reference proteome</keyword>
<dbReference type="Pfam" id="PF00884">
    <property type="entry name" value="Sulfatase"/>
    <property type="match status" value="1"/>
</dbReference>
<dbReference type="CDD" id="cd16025">
    <property type="entry name" value="PAS_like"/>
    <property type="match status" value="1"/>
</dbReference>
<dbReference type="GO" id="GO:0004065">
    <property type="term" value="F:arylsulfatase activity"/>
    <property type="evidence" value="ECO:0007669"/>
    <property type="project" value="TreeGrafter"/>
</dbReference>
<dbReference type="Gene3D" id="3.30.1120.10">
    <property type="match status" value="1"/>
</dbReference>
<keyword evidence="2" id="KW-0479">Metal-binding</keyword>
<evidence type="ECO:0000256" key="3">
    <source>
        <dbReference type="ARBA" id="ARBA00022801"/>
    </source>
</evidence>
<keyword evidence="3" id="KW-0378">Hydrolase</keyword>
<dbReference type="InterPro" id="IPR050738">
    <property type="entry name" value="Sulfatase"/>
</dbReference>
<evidence type="ECO:0000256" key="1">
    <source>
        <dbReference type="ARBA" id="ARBA00008779"/>
    </source>
</evidence>
<keyword evidence="4" id="KW-0106">Calcium</keyword>
<dbReference type="Proteomes" id="UP000006316">
    <property type="component" value="Unassembled WGS sequence"/>
</dbReference>
<evidence type="ECO:0000256" key="2">
    <source>
        <dbReference type="ARBA" id="ARBA00022723"/>
    </source>
</evidence>
<dbReference type="eggNOG" id="COG3119">
    <property type="taxonomic scope" value="Bacteria"/>
</dbReference>
<feature type="domain" description="Sulfatase N-terminal" evidence="5">
    <location>
        <begin position="65"/>
        <end position="477"/>
    </location>
</feature>
<evidence type="ECO:0000313" key="6">
    <source>
        <dbReference type="EMBL" id="EKN65352.1"/>
    </source>
</evidence>
<comment type="similarity">
    <text evidence="1">Belongs to the sulfatase family.</text>
</comment>
<dbReference type="PANTHER" id="PTHR42693">
    <property type="entry name" value="ARYLSULFATASE FAMILY MEMBER"/>
    <property type="match status" value="1"/>
</dbReference>
<dbReference type="EMBL" id="AJLS01000135">
    <property type="protein sequence ID" value="EKN65352.1"/>
    <property type="molecule type" value="Genomic_DNA"/>
</dbReference>
<dbReference type="Gene3D" id="3.40.720.10">
    <property type="entry name" value="Alkaline Phosphatase, subunit A"/>
    <property type="match status" value="1"/>
</dbReference>
<dbReference type="GO" id="GO:0046872">
    <property type="term" value="F:metal ion binding"/>
    <property type="evidence" value="ECO:0007669"/>
    <property type="project" value="UniProtKB-KW"/>
</dbReference>
<dbReference type="STRING" id="1117379.BABA_20756"/>
<dbReference type="InterPro" id="IPR024607">
    <property type="entry name" value="Sulfatase_CS"/>
</dbReference>
<comment type="caution">
    <text evidence="6">The sequence shown here is derived from an EMBL/GenBank/DDBJ whole genome shotgun (WGS) entry which is preliminary data.</text>
</comment>
<dbReference type="InterPro" id="IPR000917">
    <property type="entry name" value="Sulfatase_N"/>
</dbReference>
<organism evidence="6 7">
    <name type="scientific">Neobacillus bataviensis LMG 21833</name>
    <dbReference type="NCBI Taxonomy" id="1117379"/>
    <lineage>
        <taxon>Bacteria</taxon>
        <taxon>Bacillati</taxon>
        <taxon>Bacillota</taxon>
        <taxon>Bacilli</taxon>
        <taxon>Bacillales</taxon>
        <taxon>Bacillaceae</taxon>
        <taxon>Neobacillus</taxon>
    </lineage>
</organism>
<reference evidence="6 7" key="1">
    <citation type="journal article" date="2012" name="Front. Microbiol.">
        <title>Redundancy and modularity in membrane-associated dissimilatory nitrate reduction in Bacillus.</title>
        <authorList>
            <person name="Heylen K."/>
            <person name="Keltjens J."/>
        </authorList>
    </citation>
    <scope>NUCLEOTIDE SEQUENCE [LARGE SCALE GENOMIC DNA]</scope>
    <source>
        <strain evidence="7">LMG 21833T</strain>
    </source>
</reference>
<dbReference type="InterPro" id="IPR017850">
    <property type="entry name" value="Alkaline_phosphatase_core_sf"/>
</dbReference>
<evidence type="ECO:0000259" key="5">
    <source>
        <dbReference type="Pfam" id="PF00884"/>
    </source>
</evidence>
<dbReference type="RefSeq" id="WP_007087144.1">
    <property type="nucleotide sequence ID" value="NZ_AJLS01000135.1"/>
</dbReference>
<proteinExistence type="inferred from homology"/>
<name>K6CYN9_9BACI</name>
<dbReference type="PROSITE" id="PS00523">
    <property type="entry name" value="SULFATASE_1"/>
    <property type="match status" value="1"/>
</dbReference>
<dbReference type="SUPFAM" id="SSF53649">
    <property type="entry name" value="Alkaline phosphatase-like"/>
    <property type="match status" value="1"/>
</dbReference>
<dbReference type="PATRIC" id="fig|1117379.3.peg.4302"/>
<dbReference type="PANTHER" id="PTHR42693:SF33">
    <property type="entry name" value="ARYLSULFATASE"/>
    <property type="match status" value="1"/>
</dbReference>
<sequence length="764" mass="85936">MLDYKLKVWNKSPLQRLAVFASAVALLSGCSVKNFTTQEVKAETIKPKEQNNMGQKNKGQSSTKPNIVYIVLDDSGFSDLGSYGSEIKTPNLDMLAENGLRYNNSHVTPVCSPTRAALLTGRNPHSVGMSTVANFDLGPEYPNKRGRIKPEAGTIAEVLKDEGYNSYALGKWHLSPSHQATAAGPYENWPLAKGFDRFYGILEDSSDQYKPELVQDNSFIDVPEKENYHFSEDIVNRANQYVTDQASVNPEKPFFMYLAFGAQHQPVQVPQKYIDMYKGVYDKGWDKIREERFNKQKELGIISKDAKLAPLNPGVKPWDQLSADEKKAFAHFQEAYAGFLTHTDEQIGRFIDNLRSIGQLDNTMIVFLSDNGASAMGKNTGSINHTLAYNDIPEKLEDIVGKMDQFGSNKTKIEFPAGWAQVSNTPFKLYKSTMFEAGTRTPMIVYYPKGIKAKGEIRNQYVHVSDITPTVYDLAGIKLPKEIKGVKQMPLHGESFANTLTDAKAPGKKMQYYENNGQHAIYHDGWKAIALHAKGQPYDKDVWELYNVVEDPSETNNLSAKHPEKLKELQKLWEKEAKKYDVLPMSDVMGDGFLAIPSDSIRARNTFTFYPGMSLLPEGASPFIINRPYTITVPINREKASDEGVLVALGNYESGYTLYIKDNKLVYEYNIGTKIYRVESEVPIGQATIKYEFKPTEQHKGIGSLYINDKKTGEVTIDQTHKFKVSFEGLDIGRDTHYPVSPEYADKGIFTFTGELEKVVYELH</sequence>
<dbReference type="AlphaFoldDB" id="K6CYN9"/>
<dbReference type="PROSITE" id="PS51257">
    <property type="entry name" value="PROKAR_LIPOPROTEIN"/>
    <property type="match status" value="1"/>
</dbReference>
<evidence type="ECO:0000313" key="7">
    <source>
        <dbReference type="Proteomes" id="UP000006316"/>
    </source>
</evidence>
<evidence type="ECO:0000256" key="4">
    <source>
        <dbReference type="ARBA" id="ARBA00022837"/>
    </source>
</evidence>
<protein>
    <submittedName>
        <fullName evidence="6">Sulfatase</fullName>
    </submittedName>
</protein>
<gene>
    <name evidence="6" type="ORF">BABA_20756</name>
</gene>
<accession>K6CYN9</accession>